<feature type="transmembrane region" description="Helical" evidence="7">
    <location>
        <begin position="94"/>
        <end position="120"/>
    </location>
</feature>
<accession>A0A1E3QX49</accession>
<feature type="transmembrane region" description="Helical" evidence="7">
    <location>
        <begin position="60"/>
        <end position="82"/>
    </location>
</feature>
<dbReference type="InterPro" id="IPR033118">
    <property type="entry name" value="EXPERA"/>
</dbReference>
<gene>
    <name evidence="9" type="ORF">BABINDRAFT_170629</name>
</gene>
<dbReference type="InterPro" id="IPR016964">
    <property type="entry name" value="Sigma2_recept"/>
</dbReference>
<dbReference type="GO" id="GO:0005789">
    <property type="term" value="C:endoplasmic reticulum membrane"/>
    <property type="evidence" value="ECO:0007669"/>
    <property type="project" value="UniProtKB-SubCell"/>
</dbReference>
<evidence type="ECO:0000256" key="6">
    <source>
        <dbReference type="ARBA" id="ARBA00023136"/>
    </source>
</evidence>
<organism evidence="9 10">
    <name type="scientific">Babjeviella inositovora NRRL Y-12698</name>
    <dbReference type="NCBI Taxonomy" id="984486"/>
    <lineage>
        <taxon>Eukaryota</taxon>
        <taxon>Fungi</taxon>
        <taxon>Dikarya</taxon>
        <taxon>Ascomycota</taxon>
        <taxon>Saccharomycotina</taxon>
        <taxon>Pichiomycetes</taxon>
        <taxon>Serinales incertae sedis</taxon>
        <taxon>Babjeviella</taxon>
    </lineage>
</organism>
<evidence type="ECO:0000256" key="3">
    <source>
        <dbReference type="ARBA" id="ARBA00022692"/>
    </source>
</evidence>
<keyword evidence="4 7" id="KW-0256">Endoplasmic reticulum</keyword>
<keyword evidence="10" id="KW-1185">Reference proteome</keyword>
<evidence type="ECO:0000256" key="4">
    <source>
        <dbReference type="ARBA" id="ARBA00022824"/>
    </source>
</evidence>
<evidence type="ECO:0000256" key="2">
    <source>
        <dbReference type="ARBA" id="ARBA00009096"/>
    </source>
</evidence>
<dbReference type="RefSeq" id="XP_018987422.1">
    <property type="nucleotide sequence ID" value="XM_019130753.1"/>
</dbReference>
<dbReference type="AlphaFoldDB" id="A0A1E3QX49"/>
<proteinExistence type="inferred from homology"/>
<evidence type="ECO:0000313" key="9">
    <source>
        <dbReference type="EMBL" id="ODQ82094.1"/>
    </source>
</evidence>
<reference evidence="10" key="1">
    <citation type="submission" date="2016-05" db="EMBL/GenBank/DDBJ databases">
        <title>Comparative genomics of biotechnologically important yeasts.</title>
        <authorList>
            <consortium name="DOE Joint Genome Institute"/>
            <person name="Riley R."/>
            <person name="Haridas S."/>
            <person name="Wolfe K.H."/>
            <person name="Lopes M.R."/>
            <person name="Hittinger C.T."/>
            <person name="Goker M."/>
            <person name="Salamov A."/>
            <person name="Wisecaver J."/>
            <person name="Long T.M."/>
            <person name="Aerts A.L."/>
            <person name="Barry K."/>
            <person name="Choi C."/>
            <person name="Clum A."/>
            <person name="Coughlan A.Y."/>
            <person name="Deshpande S."/>
            <person name="Douglass A.P."/>
            <person name="Hanson S.J."/>
            <person name="Klenk H.-P."/>
            <person name="Labutti K."/>
            <person name="Lapidus A."/>
            <person name="Lindquist E."/>
            <person name="Lipzen A."/>
            <person name="Meier-Kolthoff J.P."/>
            <person name="Ohm R.A."/>
            <person name="Otillar R.P."/>
            <person name="Pangilinan J."/>
            <person name="Peng Y."/>
            <person name="Rokas A."/>
            <person name="Rosa C.A."/>
            <person name="Scheuner C."/>
            <person name="Sibirny A.A."/>
            <person name="Slot J.C."/>
            <person name="Stielow J.B."/>
            <person name="Sun H."/>
            <person name="Kurtzman C.P."/>
            <person name="Blackwell M."/>
            <person name="Grigoriev I.V."/>
            <person name="Jeffries T.W."/>
        </authorList>
    </citation>
    <scope>NUCLEOTIDE SEQUENCE [LARGE SCALE GENOMIC DNA]</scope>
    <source>
        <strain evidence="10">NRRL Y-12698</strain>
    </source>
</reference>
<dbReference type="PANTHER" id="PTHR31204:SF1">
    <property type="entry name" value="SIGMA INTRACELLULAR RECEPTOR 2"/>
    <property type="match status" value="1"/>
</dbReference>
<feature type="transmembrane region" description="Helical" evidence="7">
    <location>
        <begin position="12"/>
        <end position="30"/>
    </location>
</feature>
<feature type="domain" description="EXPERA" evidence="8">
    <location>
        <begin position="6"/>
        <end position="150"/>
    </location>
</feature>
<feature type="transmembrane region" description="Helical" evidence="7">
    <location>
        <begin position="132"/>
        <end position="155"/>
    </location>
</feature>
<dbReference type="PROSITE" id="PS51751">
    <property type="entry name" value="EXPERA"/>
    <property type="match status" value="1"/>
</dbReference>
<dbReference type="InterPro" id="IPR051987">
    <property type="entry name" value="Sigma-2_receptor-like"/>
</dbReference>
<dbReference type="OrthoDB" id="433124at2759"/>
<dbReference type="Proteomes" id="UP000094336">
    <property type="component" value="Unassembled WGS sequence"/>
</dbReference>
<name>A0A1E3QX49_9ASCO</name>
<evidence type="ECO:0000256" key="5">
    <source>
        <dbReference type="ARBA" id="ARBA00022989"/>
    </source>
</evidence>
<dbReference type="PIRSF" id="PIRSF031032">
    <property type="entry name" value="TMP_97_prd"/>
    <property type="match status" value="1"/>
</dbReference>
<dbReference type="Pfam" id="PF05241">
    <property type="entry name" value="EBP"/>
    <property type="match status" value="1"/>
</dbReference>
<comment type="similarity">
    <text evidence="2">Belongs to the TMEM97/sigma-2 receptor family.</text>
</comment>
<evidence type="ECO:0000256" key="1">
    <source>
        <dbReference type="ARBA" id="ARBA00004477"/>
    </source>
</evidence>
<evidence type="ECO:0000259" key="8">
    <source>
        <dbReference type="PROSITE" id="PS51751"/>
    </source>
</evidence>
<comment type="subcellular location">
    <subcellularLocation>
        <location evidence="1">Endoplasmic reticulum membrane</location>
        <topology evidence="1">Multi-pass membrane protein</topology>
    </subcellularLocation>
</comment>
<dbReference type="STRING" id="984486.A0A1E3QX49"/>
<keyword evidence="5 7" id="KW-1133">Transmembrane helix</keyword>
<dbReference type="PANTHER" id="PTHR31204">
    <property type="entry name" value="SIGMA INTRACELLULAR RECEPTOR 2"/>
    <property type="match status" value="1"/>
</dbReference>
<dbReference type="GO" id="GO:0006626">
    <property type="term" value="P:protein targeting to mitochondrion"/>
    <property type="evidence" value="ECO:0007669"/>
    <property type="project" value="EnsemblFungi"/>
</dbReference>
<evidence type="ECO:0000313" key="10">
    <source>
        <dbReference type="Proteomes" id="UP000094336"/>
    </source>
</evidence>
<evidence type="ECO:0000256" key="7">
    <source>
        <dbReference type="PIRNR" id="PIRNR031032"/>
    </source>
</evidence>
<protein>
    <recommendedName>
        <fullName evidence="7">Efficient mitochondria targeting-associated protein 19</fullName>
    </recommendedName>
</protein>
<keyword evidence="6 7" id="KW-0472">Membrane</keyword>
<dbReference type="GeneID" id="30148606"/>
<dbReference type="EMBL" id="KV454427">
    <property type="protein sequence ID" value="ODQ82094.1"/>
    <property type="molecule type" value="Genomic_DNA"/>
</dbReference>
<sequence length="157" mass="17929">MTLAGLDKFYAAYFLLHIPITVLIDSSLVIPPAHRPLLQQQILKFHFEQNKDFLLVNVRNWLWCFGIIEMVFQLPFFAWAAYRLLGRKGQMLTLTMAPGMILYGFNASVTSLVCIVEIVLEGARNGLTQSEVWALVGVYFPTFVIPFVMLLVFTVRI</sequence>
<keyword evidence="3 7" id="KW-0812">Transmembrane</keyword>